<gene>
    <name evidence="1" type="ORF">ENQ76_06760</name>
</gene>
<dbReference type="InterPro" id="IPR006311">
    <property type="entry name" value="TAT_signal"/>
</dbReference>
<dbReference type="PROSITE" id="PS51318">
    <property type="entry name" value="TAT"/>
    <property type="match status" value="1"/>
</dbReference>
<comment type="caution">
    <text evidence="1">The sequence shown here is derived from an EMBL/GenBank/DDBJ whole genome shotgun (WGS) entry which is preliminary data.</text>
</comment>
<reference evidence="1" key="1">
    <citation type="journal article" date="2020" name="mSystems">
        <title>Genome- and Community-Level Interaction Insights into Carbon Utilization and Element Cycling Functions of Hydrothermarchaeota in Hydrothermal Sediment.</title>
        <authorList>
            <person name="Zhou Z."/>
            <person name="Liu Y."/>
            <person name="Xu W."/>
            <person name="Pan J."/>
            <person name="Luo Z.H."/>
            <person name="Li M."/>
        </authorList>
    </citation>
    <scope>NUCLEOTIDE SEQUENCE [LARGE SCALE GENOMIC DNA]</scope>
    <source>
        <strain evidence="1">SpSt-339</strain>
    </source>
</reference>
<name>A0A7C2P2Y9_9PLAN</name>
<protein>
    <submittedName>
        <fullName evidence="1">Uncharacterized protein</fullName>
    </submittedName>
</protein>
<dbReference type="EMBL" id="DSOK01000195">
    <property type="protein sequence ID" value="HEN15153.1"/>
    <property type="molecule type" value="Genomic_DNA"/>
</dbReference>
<proteinExistence type="predicted"/>
<accession>A0A7C2P2Y9</accession>
<organism evidence="1">
    <name type="scientific">Schlesneria paludicola</name>
    <dbReference type="NCBI Taxonomy" id="360056"/>
    <lineage>
        <taxon>Bacteria</taxon>
        <taxon>Pseudomonadati</taxon>
        <taxon>Planctomycetota</taxon>
        <taxon>Planctomycetia</taxon>
        <taxon>Planctomycetales</taxon>
        <taxon>Planctomycetaceae</taxon>
        <taxon>Schlesneria</taxon>
    </lineage>
</organism>
<sequence length="143" mass="15111">MREGEFTRRRFHQLTAAAFAGAVAGSSAGFAQDKKKDEESLLLKEPHVCRGLNTCKGIGAGKKNDCAGMGQCATAKAHECKGMNECKGQSGCGEKPGENACKGMGECAVPLSDKAWKTARKNFETAMKKAGKKFGDAPPPKKT</sequence>
<dbReference type="AlphaFoldDB" id="A0A7C2P2Y9"/>
<evidence type="ECO:0000313" key="1">
    <source>
        <dbReference type="EMBL" id="HEN15153.1"/>
    </source>
</evidence>